<dbReference type="EMBL" id="LNTB01000001">
    <property type="protein sequence ID" value="KSW11435.1"/>
    <property type="molecule type" value="Genomic_DNA"/>
</dbReference>
<sequence>MEDRVVLASVSGEIVLKSERTRPRFEQRLIRNILDAFSRSGVGCRRVWIHAARLYVSGCSDGELEKAVDTLTRVFGVHWATVAHVVEYKVLEDLAERVREIAGDWVRGKKFAVRARRSGAEGFTSLEAARVIGAALYPLSAGVDLENPEVEVHVEIRGRRAYVYRETRRGPGGLPVGVEGRVLALFSGGLDSPVAAWMAAKRGAEVDLLHYVLASPASLGDALRVGYRLAGSWLYGYRPRLYAIDFRPVTRAIAGLVERSYAQLVLRLAMYVAAEKMALELGYDALYTGESVGQVSSQTLKNLSALARARPLRVPLIRPLAGLDKEEIVDLTRRIGVYEEASRTREYCRLASGPATTRGSPRKLAEEYAKVESVVEQSTRQYIEIPLV</sequence>
<comment type="catalytic activity">
    <reaction evidence="8">
        <text>[ThiI sulfur-carrier protein]-S-sulfanyl-L-cysteine + a uridine in tRNA + 2 reduced [2Fe-2S]-[ferredoxin] + ATP + H(+) = [ThiI sulfur-carrier protein]-L-cysteine + a 4-thiouridine in tRNA + 2 oxidized [2Fe-2S]-[ferredoxin] + AMP + diphosphate</text>
        <dbReference type="Rhea" id="RHEA:24176"/>
        <dbReference type="Rhea" id="RHEA-COMP:10000"/>
        <dbReference type="Rhea" id="RHEA-COMP:10001"/>
        <dbReference type="Rhea" id="RHEA-COMP:13337"/>
        <dbReference type="Rhea" id="RHEA-COMP:13338"/>
        <dbReference type="Rhea" id="RHEA-COMP:13339"/>
        <dbReference type="Rhea" id="RHEA-COMP:13340"/>
        <dbReference type="ChEBI" id="CHEBI:15378"/>
        <dbReference type="ChEBI" id="CHEBI:29950"/>
        <dbReference type="ChEBI" id="CHEBI:30616"/>
        <dbReference type="ChEBI" id="CHEBI:33019"/>
        <dbReference type="ChEBI" id="CHEBI:33737"/>
        <dbReference type="ChEBI" id="CHEBI:33738"/>
        <dbReference type="ChEBI" id="CHEBI:61963"/>
        <dbReference type="ChEBI" id="CHEBI:65315"/>
        <dbReference type="ChEBI" id="CHEBI:136798"/>
        <dbReference type="ChEBI" id="CHEBI:456215"/>
        <dbReference type="EC" id="2.8.1.4"/>
    </reaction>
</comment>
<evidence type="ECO:0000256" key="1">
    <source>
        <dbReference type="ARBA" id="ARBA00022490"/>
    </source>
</evidence>
<dbReference type="Gene3D" id="3.40.50.620">
    <property type="entry name" value="HUPs"/>
    <property type="match status" value="1"/>
</dbReference>
<dbReference type="InterPro" id="IPR014729">
    <property type="entry name" value="Rossmann-like_a/b/a_fold"/>
</dbReference>
<comment type="function">
    <text evidence="8">Catalyzes the ATP-dependent transfer of a sulfur to tRNA to produce 4-thiouridine in position 8 of tRNAs, which functions as a near-UV photosensor. Also catalyzes the transfer of sulfur to the sulfur carrier protein ThiS, forming ThiS-thiocarboxylate. This is a step in the synthesis of thiazole, in the thiamine biosynthesis pathway. The sulfur is donated as persulfide by IscS.</text>
</comment>
<dbReference type="InterPro" id="IPR020536">
    <property type="entry name" value="ThiI_AANH"/>
</dbReference>
<comment type="subcellular location">
    <subcellularLocation>
        <location evidence="8">Cytoplasm</location>
    </subcellularLocation>
</comment>
<protein>
    <recommendedName>
        <fullName evidence="8">Probable tRNA sulfurtransferase</fullName>
        <ecNumber evidence="8">2.8.1.4</ecNumber>
    </recommendedName>
    <alternativeName>
        <fullName evidence="8">Sulfur carrier protein ThiS sulfurtransferase</fullName>
    </alternativeName>
    <alternativeName>
        <fullName evidence="8">Thiamine biosynthesis protein ThiI</fullName>
    </alternativeName>
    <alternativeName>
        <fullName evidence="8">tRNA 4-thiouridine synthase</fullName>
    </alternativeName>
</protein>
<keyword evidence="2 8" id="KW-0820">tRNA-binding</keyword>
<dbReference type="PANTHER" id="PTHR43209:SF1">
    <property type="entry name" value="TRNA SULFURTRANSFERASE"/>
    <property type="match status" value="1"/>
</dbReference>
<keyword evidence="1 8" id="KW-0963">Cytoplasm</keyword>
<dbReference type="InterPro" id="IPR004114">
    <property type="entry name" value="THUMP_dom"/>
</dbReference>
<dbReference type="PROSITE" id="PS51165">
    <property type="entry name" value="THUMP"/>
    <property type="match status" value="1"/>
</dbReference>
<evidence type="ECO:0000256" key="4">
    <source>
        <dbReference type="ARBA" id="ARBA00022741"/>
    </source>
</evidence>
<evidence type="ECO:0000313" key="11">
    <source>
        <dbReference type="Proteomes" id="UP000053352"/>
    </source>
</evidence>
<keyword evidence="7 8" id="KW-0784">Thiamine biosynthesis</keyword>
<dbReference type="RefSeq" id="WP_058370108.1">
    <property type="nucleotide sequence ID" value="NZ_LNTB01000001.1"/>
</dbReference>
<dbReference type="SUPFAM" id="SSF143437">
    <property type="entry name" value="THUMP domain-like"/>
    <property type="match status" value="1"/>
</dbReference>
<dbReference type="HAMAP" id="MF_00021">
    <property type="entry name" value="ThiI"/>
    <property type="match status" value="1"/>
</dbReference>
<feature type="binding site" evidence="8">
    <location>
        <position position="267"/>
    </location>
    <ligand>
        <name>ATP</name>
        <dbReference type="ChEBI" id="CHEBI:30616"/>
    </ligand>
</feature>
<dbReference type="GO" id="GO:0005829">
    <property type="term" value="C:cytosol"/>
    <property type="evidence" value="ECO:0007669"/>
    <property type="project" value="TreeGrafter"/>
</dbReference>
<dbReference type="OrthoDB" id="372227at2157"/>
<evidence type="ECO:0000256" key="8">
    <source>
        <dbReference type="HAMAP-Rule" id="MF_00021"/>
    </source>
</evidence>
<accession>A0A0V8RTN2</accession>
<dbReference type="GO" id="GO:0004810">
    <property type="term" value="F:CCA tRNA nucleotidyltransferase activity"/>
    <property type="evidence" value="ECO:0007669"/>
    <property type="project" value="InterPro"/>
</dbReference>
<comment type="caution">
    <text evidence="10">The sequence shown here is derived from an EMBL/GenBank/DDBJ whole genome shotgun (WGS) entry which is preliminary data.</text>
</comment>
<reference evidence="10 11" key="1">
    <citation type="submission" date="2015-11" db="EMBL/GenBank/DDBJ databases">
        <title>Genome sequence of Pyrodictium occultum PL-19, a marine hyperthermophilic archaeon isolated from Volcano, Italy.</title>
        <authorList>
            <person name="Utturkar S."/>
            <person name="Huber H."/>
            <person name="Leptihn S."/>
            <person name="Brown S."/>
            <person name="Stetter K.O."/>
            <person name="Podar M."/>
        </authorList>
    </citation>
    <scope>NUCLEOTIDE SEQUENCE [LARGE SCALE GENOMIC DNA]</scope>
    <source>
        <strain evidence="10 11">PL-19</strain>
    </source>
</reference>
<keyword evidence="5 8" id="KW-0067">ATP-binding</keyword>
<keyword evidence="4 8" id="KW-0547">Nucleotide-binding</keyword>
<dbReference type="SUPFAM" id="SSF52402">
    <property type="entry name" value="Adenine nucleotide alpha hydrolases-like"/>
    <property type="match status" value="1"/>
</dbReference>
<keyword evidence="3 8" id="KW-0808">Transferase</keyword>
<evidence type="ECO:0000256" key="5">
    <source>
        <dbReference type="ARBA" id="ARBA00022840"/>
    </source>
</evidence>
<evidence type="ECO:0000256" key="6">
    <source>
        <dbReference type="ARBA" id="ARBA00022884"/>
    </source>
</evidence>
<dbReference type="InterPro" id="IPR054173">
    <property type="entry name" value="ThiI_fer"/>
</dbReference>
<dbReference type="InterPro" id="IPR050102">
    <property type="entry name" value="tRNA_sulfurtransferase_ThiI"/>
</dbReference>
<dbReference type="Pfam" id="PF02926">
    <property type="entry name" value="THUMP"/>
    <property type="match status" value="1"/>
</dbReference>
<dbReference type="AlphaFoldDB" id="A0A0V8RTN2"/>
<dbReference type="UniPathway" id="UPA00060"/>
<proteinExistence type="inferred from homology"/>
<dbReference type="EC" id="2.8.1.4" evidence="8"/>
<name>A0A0V8RTN2_PYROC</name>
<gene>
    <name evidence="8" type="primary">thiI</name>
    <name evidence="10" type="ORF">CF15_00840</name>
</gene>
<evidence type="ECO:0000256" key="3">
    <source>
        <dbReference type="ARBA" id="ARBA00022679"/>
    </source>
</evidence>
<feature type="binding site" evidence="8">
    <location>
        <position position="298"/>
    </location>
    <ligand>
        <name>ATP</name>
        <dbReference type="ChEBI" id="CHEBI:30616"/>
    </ligand>
</feature>
<organism evidence="10 11">
    <name type="scientific">Pyrodictium occultum</name>
    <dbReference type="NCBI Taxonomy" id="2309"/>
    <lineage>
        <taxon>Archaea</taxon>
        <taxon>Thermoproteota</taxon>
        <taxon>Thermoprotei</taxon>
        <taxon>Desulfurococcales</taxon>
        <taxon>Pyrodictiaceae</taxon>
        <taxon>Pyrodictium</taxon>
    </lineage>
</organism>
<dbReference type="Proteomes" id="UP000053352">
    <property type="component" value="Unassembled WGS sequence"/>
</dbReference>
<evidence type="ECO:0000256" key="7">
    <source>
        <dbReference type="ARBA" id="ARBA00022977"/>
    </source>
</evidence>
<dbReference type="SMART" id="SM00981">
    <property type="entry name" value="THUMP"/>
    <property type="match status" value="1"/>
</dbReference>
<dbReference type="Pfam" id="PF02568">
    <property type="entry name" value="ThiI"/>
    <property type="match status" value="1"/>
</dbReference>
<keyword evidence="6 8" id="KW-0694">RNA-binding</keyword>
<feature type="domain" description="THUMP" evidence="9">
    <location>
        <begin position="65"/>
        <end position="167"/>
    </location>
</feature>
<dbReference type="InterPro" id="IPR049962">
    <property type="entry name" value="THUMP_ThiI"/>
</dbReference>
<keyword evidence="11" id="KW-1185">Reference proteome</keyword>
<feature type="binding site" evidence="8">
    <location>
        <position position="289"/>
    </location>
    <ligand>
        <name>ATP</name>
        <dbReference type="ChEBI" id="CHEBI:30616"/>
    </ligand>
</feature>
<dbReference type="Gene3D" id="3.30.2130.30">
    <property type="match status" value="1"/>
</dbReference>
<dbReference type="GO" id="GO:0052837">
    <property type="term" value="P:thiazole biosynthetic process"/>
    <property type="evidence" value="ECO:0007669"/>
    <property type="project" value="TreeGrafter"/>
</dbReference>
<evidence type="ECO:0000256" key="2">
    <source>
        <dbReference type="ARBA" id="ARBA00022555"/>
    </source>
</evidence>
<dbReference type="PANTHER" id="PTHR43209">
    <property type="entry name" value="TRNA SULFURTRANSFERASE"/>
    <property type="match status" value="1"/>
</dbReference>
<feature type="binding site" evidence="8">
    <location>
        <begin position="185"/>
        <end position="186"/>
    </location>
    <ligand>
        <name>ATP</name>
        <dbReference type="ChEBI" id="CHEBI:30616"/>
    </ligand>
</feature>
<dbReference type="CDD" id="cd11716">
    <property type="entry name" value="THUMP_ThiI"/>
    <property type="match status" value="1"/>
</dbReference>
<dbReference type="Pfam" id="PF22025">
    <property type="entry name" value="ThiI_fer"/>
    <property type="match status" value="1"/>
</dbReference>
<feature type="binding site" evidence="8">
    <location>
        <begin position="210"/>
        <end position="211"/>
    </location>
    <ligand>
        <name>ATP</name>
        <dbReference type="ChEBI" id="CHEBI:30616"/>
    </ligand>
</feature>
<dbReference type="GO" id="GO:0005524">
    <property type="term" value="F:ATP binding"/>
    <property type="evidence" value="ECO:0007669"/>
    <property type="project" value="UniProtKB-UniRule"/>
</dbReference>
<dbReference type="InterPro" id="IPR003720">
    <property type="entry name" value="tRNA_STrfase"/>
</dbReference>
<evidence type="ECO:0000313" key="10">
    <source>
        <dbReference type="EMBL" id="KSW11435.1"/>
    </source>
</evidence>
<dbReference type="STRING" id="2309.CF15_00840"/>
<dbReference type="GO" id="GO:0009228">
    <property type="term" value="P:thiamine biosynthetic process"/>
    <property type="evidence" value="ECO:0007669"/>
    <property type="project" value="UniProtKB-KW"/>
</dbReference>
<comment type="catalytic activity">
    <reaction evidence="8">
        <text>[ThiS sulfur-carrier protein]-C-terminal Gly-Gly-AMP + S-sulfanyl-L-cysteinyl-[cysteine desulfurase] + AH2 = [ThiS sulfur-carrier protein]-C-terminal-Gly-aminoethanethioate + L-cysteinyl-[cysteine desulfurase] + A + AMP + 2 H(+)</text>
        <dbReference type="Rhea" id="RHEA:43340"/>
        <dbReference type="Rhea" id="RHEA-COMP:12157"/>
        <dbReference type="Rhea" id="RHEA-COMP:12158"/>
        <dbReference type="Rhea" id="RHEA-COMP:12910"/>
        <dbReference type="Rhea" id="RHEA-COMP:19908"/>
        <dbReference type="ChEBI" id="CHEBI:13193"/>
        <dbReference type="ChEBI" id="CHEBI:15378"/>
        <dbReference type="ChEBI" id="CHEBI:17499"/>
        <dbReference type="ChEBI" id="CHEBI:29950"/>
        <dbReference type="ChEBI" id="CHEBI:61963"/>
        <dbReference type="ChEBI" id="CHEBI:90618"/>
        <dbReference type="ChEBI" id="CHEBI:232372"/>
        <dbReference type="ChEBI" id="CHEBI:456215"/>
    </reaction>
</comment>
<dbReference type="GO" id="GO:0140741">
    <property type="term" value="F:tRNA-uracil-4 sulfurtransferase activity"/>
    <property type="evidence" value="ECO:0007669"/>
    <property type="project" value="UniProtKB-EC"/>
</dbReference>
<comment type="pathway">
    <text evidence="8">Cofactor biosynthesis; thiamine diphosphate biosynthesis.</text>
</comment>
<dbReference type="GO" id="GO:0002937">
    <property type="term" value="P:tRNA 4-thiouridine biosynthesis"/>
    <property type="evidence" value="ECO:0007669"/>
    <property type="project" value="TreeGrafter"/>
</dbReference>
<evidence type="ECO:0000259" key="9">
    <source>
        <dbReference type="PROSITE" id="PS51165"/>
    </source>
</evidence>
<dbReference type="GO" id="GO:0009229">
    <property type="term" value="P:thiamine diphosphate biosynthetic process"/>
    <property type="evidence" value="ECO:0007669"/>
    <property type="project" value="UniProtKB-UniRule"/>
</dbReference>
<comment type="similarity">
    <text evidence="8">Belongs to the ThiI family.</text>
</comment>
<dbReference type="GO" id="GO:0000049">
    <property type="term" value="F:tRNA binding"/>
    <property type="evidence" value="ECO:0007669"/>
    <property type="project" value="UniProtKB-UniRule"/>
</dbReference>